<keyword evidence="1" id="KW-0812">Transmembrane</keyword>
<sequence length="123" mass="14279">MMPFLLVFSVISCSSASVCKLHCSEPRLSHFRSRTSSQICPTTTQRLHHVTTLMPRAHQRVELESSIFSRVVEQGWVAFLILGALMVALRLYNVKQRRDQRKLLREGLMAEMRYCSKANRKRE</sequence>
<dbReference type="AlphaFoldDB" id="A0A836KH10"/>
<accession>A0A836KH10</accession>
<proteinExistence type="predicted"/>
<dbReference type="KEGG" id="lenr:94170714"/>
<keyword evidence="2" id="KW-0732">Signal</keyword>
<dbReference type="EMBL" id="JAFHKP010000027">
    <property type="protein sequence ID" value="KAG5475759.1"/>
    <property type="molecule type" value="Genomic_DNA"/>
</dbReference>
<protein>
    <submittedName>
        <fullName evidence="3">Uncharacterized protein</fullName>
    </submittedName>
</protein>
<keyword evidence="1" id="KW-1133">Transmembrane helix</keyword>
<reference evidence="3 4" key="1">
    <citation type="submission" date="2021-02" db="EMBL/GenBank/DDBJ databases">
        <title>Leishmania (Mundinia) enrietti genome sequencing and assembly.</title>
        <authorList>
            <person name="Almutairi H."/>
            <person name="Gatherer D."/>
        </authorList>
    </citation>
    <scope>NUCLEOTIDE SEQUENCE [LARGE SCALE GENOMIC DNA]</scope>
    <source>
        <strain evidence="3">CUR178</strain>
    </source>
</reference>
<dbReference type="GeneID" id="94170714"/>
<evidence type="ECO:0000256" key="2">
    <source>
        <dbReference type="SAM" id="SignalP"/>
    </source>
</evidence>
<organism evidence="3 4">
    <name type="scientific">Leishmania enriettii</name>
    <dbReference type="NCBI Taxonomy" id="5663"/>
    <lineage>
        <taxon>Eukaryota</taxon>
        <taxon>Discoba</taxon>
        <taxon>Euglenozoa</taxon>
        <taxon>Kinetoplastea</taxon>
        <taxon>Metakinetoplastina</taxon>
        <taxon>Trypanosomatida</taxon>
        <taxon>Trypanosomatidae</taxon>
        <taxon>Leishmaniinae</taxon>
        <taxon>Leishmania</taxon>
    </lineage>
</organism>
<dbReference type="OrthoDB" id="263315at2759"/>
<name>A0A836KH10_LEIEN</name>
<evidence type="ECO:0000313" key="4">
    <source>
        <dbReference type="Proteomes" id="UP000674179"/>
    </source>
</evidence>
<evidence type="ECO:0000313" key="3">
    <source>
        <dbReference type="EMBL" id="KAG5475759.1"/>
    </source>
</evidence>
<dbReference type="RefSeq" id="XP_067691770.1">
    <property type="nucleotide sequence ID" value="XM_067835204.1"/>
</dbReference>
<feature type="signal peptide" evidence="2">
    <location>
        <begin position="1"/>
        <end position="16"/>
    </location>
</feature>
<feature type="chain" id="PRO_5032686437" evidence="2">
    <location>
        <begin position="17"/>
        <end position="123"/>
    </location>
</feature>
<feature type="transmembrane region" description="Helical" evidence="1">
    <location>
        <begin position="75"/>
        <end position="92"/>
    </location>
</feature>
<evidence type="ECO:0000256" key="1">
    <source>
        <dbReference type="SAM" id="Phobius"/>
    </source>
</evidence>
<gene>
    <name evidence="3" type="ORF">CUR178_03472</name>
</gene>
<keyword evidence="4" id="KW-1185">Reference proteome</keyword>
<keyword evidence="1" id="KW-0472">Membrane</keyword>
<dbReference type="Proteomes" id="UP000674179">
    <property type="component" value="Chromosome 27"/>
</dbReference>
<comment type="caution">
    <text evidence="3">The sequence shown here is derived from an EMBL/GenBank/DDBJ whole genome shotgun (WGS) entry which is preliminary data.</text>
</comment>